<evidence type="ECO:0000256" key="1">
    <source>
        <dbReference type="SAM" id="Phobius"/>
    </source>
</evidence>
<protein>
    <submittedName>
        <fullName evidence="2">Uncharacterized protein</fullName>
    </submittedName>
</protein>
<organism evidence="2">
    <name type="scientific">Lepeophtheirus salmonis</name>
    <name type="common">Salmon louse</name>
    <name type="synonym">Caligus salmonis</name>
    <dbReference type="NCBI Taxonomy" id="72036"/>
    <lineage>
        <taxon>Eukaryota</taxon>
        <taxon>Metazoa</taxon>
        <taxon>Ecdysozoa</taxon>
        <taxon>Arthropoda</taxon>
        <taxon>Crustacea</taxon>
        <taxon>Multicrustacea</taxon>
        <taxon>Hexanauplia</taxon>
        <taxon>Copepoda</taxon>
        <taxon>Siphonostomatoida</taxon>
        <taxon>Caligidae</taxon>
        <taxon>Lepeophtheirus</taxon>
    </lineage>
</organism>
<keyword evidence="1" id="KW-0472">Membrane</keyword>
<evidence type="ECO:0000313" key="2">
    <source>
        <dbReference type="EMBL" id="CDW40379.1"/>
    </source>
</evidence>
<keyword evidence="1" id="KW-0812">Transmembrane</keyword>
<reference evidence="2" key="1">
    <citation type="submission" date="2014-05" db="EMBL/GenBank/DDBJ databases">
        <authorList>
            <person name="Chronopoulou M."/>
        </authorList>
    </citation>
    <scope>NUCLEOTIDE SEQUENCE</scope>
    <source>
        <tissue evidence="2">Whole organism</tissue>
    </source>
</reference>
<keyword evidence="1" id="KW-1133">Transmembrane helix</keyword>
<accession>A0A0K2UQ51</accession>
<name>A0A0K2UQ51_LEPSM</name>
<sequence>MALLRKNVNWNPRRCFHGPFQAYEESWSTNFINQGLVGFSLICTLLLAVCTHASS</sequence>
<proteinExistence type="predicted"/>
<dbReference type="EMBL" id="HACA01023018">
    <property type="protein sequence ID" value="CDW40379.1"/>
    <property type="molecule type" value="Transcribed_RNA"/>
</dbReference>
<dbReference type="AlphaFoldDB" id="A0A0K2UQ51"/>
<feature type="transmembrane region" description="Helical" evidence="1">
    <location>
        <begin position="31"/>
        <end position="50"/>
    </location>
</feature>